<gene>
    <name evidence="4" type="ORF">FMM06_09475</name>
</gene>
<dbReference type="NCBIfam" id="TIGR02595">
    <property type="entry name" value="PEP_CTERM"/>
    <property type="match status" value="1"/>
</dbReference>
<dbReference type="InterPro" id="IPR011004">
    <property type="entry name" value="Trimer_LpxA-like_sf"/>
</dbReference>
<evidence type="ECO:0000313" key="5">
    <source>
        <dbReference type="Proteomes" id="UP000317894"/>
    </source>
</evidence>
<proteinExistence type="inferred from homology"/>
<dbReference type="RefSeq" id="WP_144236995.1">
    <property type="nucleotide sequence ID" value="NZ_VJWA01000001.1"/>
</dbReference>
<accession>A0A552UJA4</accession>
<evidence type="ECO:0000259" key="3">
    <source>
        <dbReference type="Pfam" id="PF07589"/>
    </source>
</evidence>
<dbReference type="InterPro" id="IPR021884">
    <property type="entry name" value="Ice-bd_prot"/>
</dbReference>
<dbReference type="OrthoDB" id="8708647at2"/>
<organism evidence="4 5">
    <name type="scientific">Glacieibacterium frigidum</name>
    <dbReference type="NCBI Taxonomy" id="2593303"/>
    <lineage>
        <taxon>Bacteria</taxon>
        <taxon>Pseudomonadati</taxon>
        <taxon>Pseudomonadota</taxon>
        <taxon>Alphaproteobacteria</taxon>
        <taxon>Sphingomonadales</taxon>
        <taxon>Sphingosinicellaceae</taxon>
        <taxon>Glacieibacterium</taxon>
    </lineage>
</organism>
<dbReference type="Pfam" id="PF11999">
    <property type="entry name" value="Ice_binding"/>
    <property type="match status" value="1"/>
</dbReference>
<comment type="similarity">
    <text evidence="1">Belongs to the ice-binding protein family.</text>
</comment>
<evidence type="ECO:0000256" key="2">
    <source>
        <dbReference type="ARBA" id="ARBA00022729"/>
    </source>
</evidence>
<sequence>MTISGLHGPLFAILAMLPVPSAAAILLGSDLQGLSVFSNTAITAGAGARVYGSLMAGDVATAGAGSSVHGHYTSGGASVIGADGVTIGGNVNAGGAVTVGEATTIHGDVTTGAAATLGAGATINGDVNAAAAVTVGAASAVAGSVRAGAAATIGADATVAGTVGAVAAITQGAGSQVGGMHALASPPVESAAYAAALADRVGVIRTQVVAAQTGFAAMVATGALTPLMTSDTTLLSGVYSASSLSTTAGTTLTLDGQGRVGQVWVFNIADSLTTGANTNIVLIGGATANSIIWNTGSYASLGADSRLLGTLLSGGYISIGANTQVTGVGGTCGGAFSAASYVTAAAGATVGAEGCSGIDRGSASPPASPRLLPDGNAVPEPSTWALLLAGFAMVGRAMRRAGMRQVTA</sequence>
<evidence type="ECO:0000313" key="4">
    <source>
        <dbReference type="EMBL" id="TRW18302.1"/>
    </source>
</evidence>
<dbReference type="Proteomes" id="UP000317894">
    <property type="component" value="Unassembled WGS sequence"/>
</dbReference>
<dbReference type="Pfam" id="PF07589">
    <property type="entry name" value="PEP-CTERM"/>
    <property type="match status" value="1"/>
</dbReference>
<dbReference type="SUPFAM" id="SSF51161">
    <property type="entry name" value="Trimeric LpxA-like enzymes"/>
    <property type="match status" value="1"/>
</dbReference>
<dbReference type="Gene3D" id="2.160.10.10">
    <property type="entry name" value="Hexapeptide repeat proteins"/>
    <property type="match status" value="1"/>
</dbReference>
<keyword evidence="5" id="KW-1185">Reference proteome</keyword>
<feature type="domain" description="Ice-binding protein C-terminal" evidence="3">
    <location>
        <begin position="377"/>
        <end position="400"/>
    </location>
</feature>
<evidence type="ECO:0000256" key="1">
    <source>
        <dbReference type="ARBA" id="ARBA00005445"/>
    </source>
</evidence>
<dbReference type="InterPro" id="IPR013424">
    <property type="entry name" value="Ice-binding_C"/>
</dbReference>
<protein>
    <submittedName>
        <fullName evidence="4">DUF3494 domain-containing protein</fullName>
    </submittedName>
</protein>
<dbReference type="NCBIfam" id="NF035944">
    <property type="entry name" value="PEPxxWA-CTERM"/>
    <property type="match status" value="1"/>
</dbReference>
<comment type="caution">
    <text evidence="4">The sequence shown here is derived from an EMBL/GenBank/DDBJ whole genome shotgun (WGS) entry which is preliminary data.</text>
</comment>
<name>A0A552UJA4_9SPHN</name>
<keyword evidence="2" id="KW-0732">Signal</keyword>
<dbReference type="AlphaFoldDB" id="A0A552UJA4"/>
<reference evidence="4 5" key="1">
    <citation type="submission" date="2019-07" db="EMBL/GenBank/DDBJ databases">
        <title>Novel species isolated from glacier.</title>
        <authorList>
            <person name="Liu Q."/>
            <person name="Xin Y.-H."/>
        </authorList>
    </citation>
    <scope>NUCLEOTIDE SEQUENCE [LARGE SCALE GENOMIC DNA]</scope>
    <source>
        <strain evidence="4 5">LB1R16</strain>
    </source>
</reference>
<dbReference type="EMBL" id="VJWA01000001">
    <property type="protein sequence ID" value="TRW18302.1"/>
    <property type="molecule type" value="Genomic_DNA"/>
</dbReference>